<dbReference type="eggNOG" id="arCOG02079">
    <property type="taxonomic scope" value="Archaea"/>
</dbReference>
<evidence type="ECO:0000313" key="5">
    <source>
        <dbReference type="Proteomes" id="UP000030710"/>
    </source>
</evidence>
<feature type="transmembrane region" description="Helical" evidence="1">
    <location>
        <begin position="520"/>
        <end position="542"/>
    </location>
</feature>
<dbReference type="PANTHER" id="PTHR35902">
    <property type="entry name" value="S-LAYER DOMAIN-LIKE PROTEIN-RELATED"/>
    <property type="match status" value="1"/>
</dbReference>
<organism evidence="4 5">
    <name type="scientific">Haloquadratum walsbyi J07HQW2</name>
    <dbReference type="NCBI Taxonomy" id="1238425"/>
    <lineage>
        <taxon>Archaea</taxon>
        <taxon>Methanobacteriati</taxon>
        <taxon>Methanobacteriota</taxon>
        <taxon>Stenosarchaea group</taxon>
        <taxon>Halobacteria</taxon>
        <taxon>Halobacteriales</taxon>
        <taxon>Haloferacaceae</taxon>
        <taxon>Haloquadratum</taxon>
    </lineage>
</organism>
<evidence type="ECO:0000259" key="2">
    <source>
        <dbReference type="Pfam" id="PF07705"/>
    </source>
</evidence>
<keyword evidence="1" id="KW-1133">Transmembrane helix</keyword>
<dbReference type="AlphaFoldDB" id="U1PRY6"/>
<dbReference type="Proteomes" id="UP000030710">
    <property type="component" value="Unassembled WGS sequence"/>
</dbReference>
<evidence type="ECO:0000259" key="3">
    <source>
        <dbReference type="Pfam" id="PF10633"/>
    </source>
</evidence>
<dbReference type="InterPro" id="IPR018905">
    <property type="entry name" value="A-galactase_NEW3"/>
</dbReference>
<feature type="domain" description="CARDB" evidence="2">
    <location>
        <begin position="413"/>
        <end position="498"/>
    </location>
</feature>
<dbReference type="InterPro" id="IPR011635">
    <property type="entry name" value="CARDB"/>
</dbReference>
<dbReference type="STRING" id="1238425.J07HQW2_03022"/>
<reference evidence="4 5" key="1">
    <citation type="journal article" date="2013" name="PLoS ONE">
        <title>Assembly-driven community genomics of a hypersaline microbial ecosystem.</title>
        <authorList>
            <person name="Podell S."/>
            <person name="Ugalde J.A."/>
            <person name="Narasingarao P."/>
            <person name="Banfield J.F."/>
            <person name="Heidelberg K.B."/>
            <person name="Allen E.E."/>
        </authorList>
    </citation>
    <scope>NUCLEOTIDE SEQUENCE [LARGE SCALE GENOMIC DNA]</scope>
    <source>
        <strain evidence="5">J07HQW2</strain>
    </source>
</reference>
<keyword evidence="1" id="KW-0812">Transmembrane</keyword>
<proteinExistence type="predicted"/>
<dbReference type="Pfam" id="PF10633">
    <property type="entry name" value="NPCBM_assoc"/>
    <property type="match status" value="1"/>
</dbReference>
<dbReference type="HOGENOM" id="CLU_028008_1_0_2"/>
<dbReference type="RefSeq" id="WP_021056006.1">
    <property type="nucleotide sequence ID" value="NZ_KE356561.1"/>
</dbReference>
<protein>
    <submittedName>
        <fullName evidence="4">NPCBM-associated, NEW3 domain of alpha-galactosidase</fullName>
    </submittedName>
</protein>
<dbReference type="PANTHER" id="PTHR35902:SF3">
    <property type="entry name" value="NPCBM-ASSOCIATED, NEW3 DOMAIN OF ALPHA-GALACTOSIDASE"/>
    <property type="match status" value="1"/>
</dbReference>
<gene>
    <name evidence="4" type="ORF">J07HQW2_03022</name>
</gene>
<sequence length="551" mass="58475">MQDSSSNIWRTGFLMLVIIVSAFVAGSGGVAAEQYNDFSEPELTPTIQQQNVVAAGEMKTFDLTIQNRHTGITSMDRQIGDIAQVVQTHRIQVGSATAITASVDAGDAPLDIRTAQQSLGTIAAGDTREMGLTVEVDQDAQPGVYQIPVDISYGYINSINVDKNDYFINRNTQTVRKHITVRIEKSVRLDVRDVTGADLYKDADGTMTVSVQNTGSEVAQNAKLSIVQSEYFSAKSNAISVGQLEPDETTTAEFQIGVENIDAAGTYSVGFQLAYENENGNPEQSLIRTGSVAISNGPQYELSTEATAMYVDSIGSVAVTVTNTGERTAPNARAELSPIEPFTLVSTSASLGTLAPGESATAEFKLEVSDRAIPQDYPLTLTVVHDDSYGNDVRSDPLSVDVPVSPEKSFTVMNTAAVTAGQTETVQFTIKNTGDGQFQDAVIRLNANSPFETDDDTAYVGTLESGETTTVMYTISADGSAAVKTYSLDASIKYDNTFGDTVVSDIQSAPITIAAGDGGLPVPGAIIAGVVIPIALVAGIVYQTKPLSRFR</sequence>
<feature type="domain" description="Alpha-galactosidase NEW3" evidence="3">
    <location>
        <begin position="317"/>
        <end position="383"/>
    </location>
</feature>
<dbReference type="EMBL" id="KE356561">
    <property type="protein sequence ID" value="ERG96542.1"/>
    <property type="molecule type" value="Genomic_DNA"/>
</dbReference>
<dbReference type="Pfam" id="PF07705">
    <property type="entry name" value="CARDB"/>
    <property type="match status" value="1"/>
</dbReference>
<accession>U1PRY6</accession>
<evidence type="ECO:0000256" key="1">
    <source>
        <dbReference type="SAM" id="Phobius"/>
    </source>
</evidence>
<dbReference type="InterPro" id="IPR013783">
    <property type="entry name" value="Ig-like_fold"/>
</dbReference>
<evidence type="ECO:0000313" key="4">
    <source>
        <dbReference type="EMBL" id="ERG96542.1"/>
    </source>
</evidence>
<name>U1PRY6_9EURY</name>
<keyword evidence="1" id="KW-0472">Membrane</keyword>
<dbReference type="Gene3D" id="2.60.40.10">
    <property type="entry name" value="Immunoglobulins"/>
    <property type="match status" value="3"/>
</dbReference>